<gene>
    <name evidence="2" type="ORF">BQ4739_LOCUS7100</name>
</gene>
<dbReference type="AlphaFoldDB" id="A0A383VND9"/>
<proteinExistence type="predicted"/>
<reference evidence="2 3" key="1">
    <citation type="submission" date="2016-10" db="EMBL/GenBank/DDBJ databases">
        <authorList>
            <person name="Cai Z."/>
        </authorList>
    </citation>
    <scope>NUCLEOTIDE SEQUENCE [LARGE SCALE GENOMIC DNA]</scope>
</reference>
<feature type="region of interest" description="Disordered" evidence="1">
    <location>
        <begin position="81"/>
        <end position="120"/>
    </location>
</feature>
<feature type="compositionally biased region" description="Low complexity" evidence="1">
    <location>
        <begin position="341"/>
        <end position="355"/>
    </location>
</feature>
<evidence type="ECO:0000313" key="2">
    <source>
        <dbReference type="EMBL" id="SZX66681.1"/>
    </source>
</evidence>
<name>A0A383VND9_TETOB</name>
<dbReference type="EMBL" id="FNXT01000729">
    <property type="protein sequence ID" value="SZX66680.1"/>
    <property type="molecule type" value="Genomic_DNA"/>
</dbReference>
<accession>A0A383VND9</accession>
<protein>
    <submittedName>
        <fullName evidence="2">Uncharacterized protein</fullName>
    </submittedName>
</protein>
<feature type="region of interest" description="Disordered" evidence="1">
    <location>
        <begin position="294"/>
        <end position="315"/>
    </location>
</feature>
<dbReference type="EMBL" id="FNXT01000729">
    <property type="protein sequence ID" value="SZX66681.1"/>
    <property type="molecule type" value="Genomic_DNA"/>
</dbReference>
<feature type="compositionally biased region" description="Low complexity" evidence="1">
    <location>
        <begin position="303"/>
        <end position="315"/>
    </location>
</feature>
<evidence type="ECO:0000256" key="1">
    <source>
        <dbReference type="SAM" id="MobiDB-lite"/>
    </source>
</evidence>
<keyword evidence="3" id="KW-1185">Reference proteome</keyword>
<organism evidence="2 3">
    <name type="scientific">Tetradesmus obliquus</name>
    <name type="common">Green alga</name>
    <name type="synonym">Acutodesmus obliquus</name>
    <dbReference type="NCBI Taxonomy" id="3088"/>
    <lineage>
        <taxon>Eukaryota</taxon>
        <taxon>Viridiplantae</taxon>
        <taxon>Chlorophyta</taxon>
        <taxon>core chlorophytes</taxon>
        <taxon>Chlorophyceae</taxon>
        <taxon>CS clade</taxon>
        <taxon>Sphaeropleales</taxon>
        <taxon>Scenedesmaceae</taxon>
        <taxon>Tetradesmus</taxon>
    </lineage>
</organism>
<dbReference type="Proteomes" id="UP000256970">
    <property type="component" value="Unassembled WGS sequence"/>
</dbReference>
<evidence type="ECO:0000313" key="3">
    <source>
        <dbReference type="Proteomes" id="UP000256970"/>
    </source>
</evidence>
<feature type="region of interest" description="Disordered" evidence="1">
    <location>
        <begin position="340"/>
        <end position="370"/>
    </location>
</feature>
<sequence length="467" mass="49843">MISLLAEQVDYLHNLGTITLLSACDGSSSSSAAADKQTAAVVAALAADVEAYQLLQQLQQVQPPSNASSCYAAAPTPTAAAHAQHPISSSGRCTSHAEPLSFGQQQQQQQQDEPEDGGEGAVVTTQRLRAAVAPETVLQVSSAPLEQIVVELREITKRMALLRLAGSGAAAAAAAGEGSAVSGTLEDCVMEYGKLCMRVHMGKNQQSVQLSSINLETMCREQPPPGFWASIAECIQPSLTMEQVERLAFGFQVYLEKRAPLVSKSQEIRAPLVSKSQEIVSQLQRRLGYSAAEDGGTTCPGASQHSQQQHHSSSNCRASAASNLAALNPEGLGFENHDVALQQNNPQPNDLLQQQQGGGGGGNSSSSSGDSLQCARQLEQLLLGDVSSPEQLDSLLQQLSVCTTQLWEVSRHLIFHWVNTLNTEQMAASITMSFPYWVQPVPLCEYVWRQQQEAYADGPCVSACSKV</sequence>